<protein>
    <submittedName>
        <fullName evidence="2">Uncharacterized protein</fullName>
    </submittedName>
</protein>
<comment type="caution">
    <text evidence="2">The sequence shown here is derived from an EMBL/GenBank/DDBJ whole genome shotgun (WGS) entry which is preliminary data.</text>
</comment>
<evidence type="ECO:0000313" key="2">
    <source>
        <dbReference type="EMBL" id="CAE7448301.1"/>
    </source>
</evidence>
<name>A0A812RR17_SYMPI</name>
<evidence type="ECO:0000256" key="1">
    <source>
        <dbReference type="SAM" id="MobiDB-lite"/>
    </source>
</evidence>
<gene>
    <name evidence="2" type="ORF">SPIL2461_LOCUS10952</name>
</gene>
<keyword evidence="3" id="KW-1185">Reference proteome</keyword>
<feature type="compositionally biased region" description="Basic and acidic residues" evidence="1">
    <location>
        <begin position="282"/>
        <end position="292"/>
    </location>
</feature>
<dbReference type="SUPFAM" id="SSF53098">
    <property type="entry name" value="Ribonuclease H-like"/>
    <property type="match status" value="1"/>
</dbReference>
<accession>A0A812RR17</accession>
<feature type="region of interest" description="Disordered" evidence="1">
    <location>
        <begin position="195"/>
        <end position="306"/>
    </location>
</feature>
<dbReference type="Gene3D" id="3.30.420.10">
    <property type="entry name" value="Ribonuclease H-like superfamily/Ribonuclease H"/>
    <property type="match status" value="1"/>
</dbReference>
<dbReference type="InterPro" id="IPR012337">
    <property type="entry name" value="RNaseH-like_sf"/>
</dbReference>
<sequence>NGAPVKVPKRKLKDEAVSTVELKEWGDVVTLDFVFPEDQMDDDFVMKMLTVKDVYTNFIGAYPVDTRSEVNVRNSLEFFMGDRKIKLLCGDNAEEFEKAANSMEIPFDNSVPNRKQTNAIVERKLSTKFGPDAVTGVFAGYVTTAGESWRREYLAWYGGTAGDGNIYVDDDGYNVKLDKLGRRYRVRSDGVREVPASRPLGIPPEAWARMSEREKEEAIRTRDAVERKSKAKAASKAAPKTKVEGEAAGGDAPIESEENEFEGYSPDAEPSGFPLDPEAEEVERYARERGVESDTETEAEPAAPGVEVEIDHDNDYQFYHDGFEVPEWEEIASVQEHNEKIAKEEEEEILEAILSRLALVSRPVGRKEMLANPKAIEAVKKEWTGLNKRCWEFESTREKDDVAREARESGEEIHFARAHTIMVEKHRILDEDDPRRKFK</sequence>
<feature type="compositionally biased region" description="Basic and acidic residues" evidence="1">
    <location>
        <begin position="210"/>
        <end position="228"/>
    </location>
</feature>
<evidence type="ECO:0000313" key="3">
    <source>
        <dbReference type="Proteomes" id="UP000649617"/>
    </source>
</evidence>
<dbReference type="AlphaFoldDB" id="A0A812RR17"/>
<organism evidence="2 3">
    <name type="scientific">Symbiodinium pilosum</name>
    <name type="common">Dinoflagellate</name>
    <dbReference type="NCBI Taxonomy" id="2952"/>
    <lineage>
        <taxon>Eukaryota</taxon>
        <taxon>Sar</taxon>
        <taxon>Alveolata</taxon>
        <taxon>Dinophyceae</taxon>
        <taxon>Suessiales</taxon>
        <taxon>Symbiodiniaceae</taxon>
        <taxon>Symbiodinium</taxon>
    </lineage>
</organism>
<proteinExistence type="predicted"/>
<reference evidence="2" key="1">
    <citation type="submission" date="2021-02" db="EMBL/GenBank/DDBJ databases">
        <authorList>
            <person name="Dougan E. K."/>
            <person name="Rhodes N."/>
            <person name="Thang M."/>
            <person name="Chan C."/>
        </authorList>
    </citation>
    <scope>NUCLEOTIDE SEQUENCE</scope>
</reference>
<dbReference type="GO" id="GO:0003676">
    <property type="term" value="F:nucleic acid binding"/>
    <property type="evidence" value="ECO:0007669"/>
    <property type="project" value="InterPro"/>
</dbReference>
<dbReference type="Proteomes" id="UP000649617">
    <property type="component" value="Unassembled WGS sequence"/>
</dbReference>
<dbReference type="InterPro" id="IPR036397">
    <property type="entry name" value="RNaseH_sf"/>
</dbReference>
<dbReference type="EMBL" id="CAJNIZ010021103">
    <property type="protein sequence ID" value="CAE7448301.1"/>
    <property type="molecule type" value="Genomic_DNA"/>
</dbReference>
<feature type="non-terminal residue" evidence="2">
    <location>
        <position position="439"/>
    </location>
</feature>
<feature type="non-terminal residue" evidence="2">
    <location>
        <position position="1"/>
    </location>
</feature>